<dbReference type="RefSeq" id="WP_028352937.1">
    <property type="nucleotide sequence ID" value="NZ_NEVT01000008.1"/>
</dbReference>
<accession>A0A261VGN1</accession>
<feature type="transmembrane region" description="Helical" evidence="1">
    <location>
        <begin position="46"/>
        <end position="65"/>
    </location>
</feature>
<protein>
    <recommendedName>
        <fullName evidence="4">DUF1634 domain-containing protein</fullName>
    </recommendedName>
</protein>
<evidence type="ECO:0000313" key="2">
    <source>
        <dbReference type="EMBL" id="OZI72740.1"/>
    </source>
</evidence>
<evidence type="ECO:0000256" key="1">
    <source>
        <dbReference type="SAM" id="Phobius"/>
    </source>
</evidence>
<comment type="caution">
    <text evidence="2">The sequence shown here is derived from an EMBL/GenBank/DDBJ whole genome shotgun (WGS) entry which is preliminary data.</text>
</comment>
<sequence>MSQADTTQWRERRIAGLLHHGTWLASALVALGMLAAWLAGAPWGATLVQAGIGLFIALPVLRVALMLGMFLYERDYLYSALALTVLAIIAAGLAVGIYG</sequence>
<gene>
    <name evidence="2" type="ORF">CAL24_20925</name>
</gene>
<evidence type="ECO:0008006" key="4">
    <source>
        <dbReference type="Google" id="ProtNLM"/>
    </source>
</evidence>
<feature type="transmembrane region" description="Helical" evidence="1">
    <location>
        <begin position="21"/>
        <end position="40"/>
    </location>
</feature>
<reference evidence="3" key="1">
    <citation type="submission" date="2017-05" db="EMBL/GenBank/DDBJ databases">
        <title>Complete and WGS of Bordetella genogroups.</title>
        <authorList>
            <person name="Spilker T."/>
            <person name="Lipuma J."/>
        </authorList>
    </citation>
    <scope>NUCLEOTIDE SEQUENCE [LARGE SCALE GENOMIC DNA]</scope>
    <source>
        <strain evidence="3">AU8256</strain>
    </source>
</reference>
<dbReference type="EMBL" id="NEVT01000008">
    <property type="protein sequence ID" value="OZI72740.1"/>
    <property type="molecule type" value="Genomic_DNA"/>
</dbReference>
<name>A0A261VGN1_9BORD</name>
<keyword evidence="1" id="KW-0812">Transmembrane</keyword>
<proteinExistence type="predicted"/>
<dbReference type="Proteomes" id="UP000215633">
    <property type="component" value="Unassembled WGS sequence"/>
</dbReference>
<keyword evidence="1" id="KW-0472">Membrane</keyword>
<organism evidence="2 3">
    <name type="scientific">Bordetella genomosp. 2</name>
    <dbReference type="NCBI Taxonomy" id="1983456"/>
    <lineage>
        <taxon>Bacteria</taxon>
        <taxon>Pseudomonadati</taxon>
        <taxon>Pseudomonadota</taxon>
        <taxon>Betaproteobacteria</taxon>
        <taxon>Burkholderiales</taxon>
        <taxon>Alcaligenaceae</taxon>
        <taxon>Bordetella</taxon>
    </lineage>
</organism>
<feature type="transmembrane region" description="Helical" evidence="1">
    <location>
        <begin position="77"/>
        <end position="98"/>
    </location>
</feature>
<evidence type="ECO:0000313" key="3">
    <source>
        <dbReference type="Proteomes" id="UP000215633"/>
    </source>
</evidence>
<dbReference type="Pfam" id="PF07843">
    <property type="entry name" value="DUF1634"/>
    <property type="match status" value="1"/>
</dbReference>
<keyword evidence="3" id="KW-1185">Reference proteome</keyword>
<dbReference type="AlphaFoldDB" id="A0A261VGN1"/>
<keyword evidence="1" id="KW-1133">Transmembrane helix</keyword>
<dbReference type="InterPro" id="IPR012861">
    <property type="entry name" value="DUF1634"/>
</dbReference>